<sequence>MASRAPRQLFSSLRATARPARGFNNAFRGASRRGMSSSAESTTKKSSDMPWIIGSALVFAPAFLYLVSPASRKTAPHAQHHDKHEKHEEHAPVTMKDDEGKEADVTESMKKAESEDVPKAEQPASEEKKDSKEEQPKQKVAADPSEAKKDHEPVPKDPAGDKEEDGPTEQSIPEKASVEGEAPKTVDEKVEDKKDS</sequence>
<accession>A0ABR1K0G2</accession>
<reference evidence="2 3" key="1">
    <citation type="submission" date="2024-01" db="EMBL/GenBank/DDBJ databases">
        <title>A draft genome for the cacao thread blight pathogen Marasmiellus scandens.</title>
        <authorList>
            <person name="Baruah I.K."/>
            <person name="Leung J."/>
            <person name="Bukari Y."/>
            <person name="Amoako-Attah I."/>
            <person name="Meinhardt L.W."/>
            <person name="Bailey B.A."/>
            <person name="Cohen S.P."/>
        </authorList>
    </citation>
    <scope>NUCLEOTIDE SEQUENCE [LARGE SCALE GENOMIC DNA]</scope>
    <source>
        <strain evidence="2 3">GH-19</strain>
    </source>
</reference>
<evidence type="ECO:0000313" key="2">
    <source>
        <dbReference type="EMBL" id="KAK7469010.1"/>
    </source>
</evidence>
<comment type="caution">
    <text evidence="2">The sequence shown here is derived from an EMBL/GenBank/DDBJ whole genome shotgun (WGS) entry which is preliminary data.</text>
</comment>
<feature type="region of interest" description="Disordered" evidence="1">
    <location>
        <begin position="72"/>
        <end position="196"/>
    </location>
</feature>
<organism evidence="2 3">
    <name type="scientific">Marasmiellus scandens</name>
    <dbReference type="NCBI Taxonomy" id="2682957"/>
    <lineage>
        <taxon>Eukaryota</taxon>
        <taxon>Fungi</taxon>
        <taxon>Dikarya</taxon>
        <taxon>Basidiomycota</taxon>
        <taxon>Agaricomycotina</taxon>
        <taxon>Agaricomycetes</taxon>
        <taxon>Agaricomycetidae</taxon>
        <taxon>Agaricales</taxon>
        <taxon>Marasmiineae</taxon>
        <taxon>Omphalotaceae</taxon>
        <taxon>Marasmiellus</taxon>
    </lineage>
</organism>
<feature type="compositionally biased region" description="Basic and acidic residues" evidence="1">
    <location>
        <begin position="145"/>
        <end position="161"/>
    </location>
</feature>
<proteinExistence type="predicted"/>
<gene>
    <name evidence="2" type="ORF">VKT23_003506</name>
</gene>
<keyword evidence="3" id="KW-1185">Reference proteome</keyword>
<feature type="compositionally biased region" description="Basic residues" evidence="1">
    <location>
        <begin position="74"/>
        <end position="84"/>
    </location>
</feature>
<feature type="compositionally biased region" description="Basic and acidic residues" evidence="1">
    <location>
        <begin position="176"/>
        <end position="196"/>
    </location>
</feature>
<feature type="region of interest" description="Disordered" evidence="1">
    <location>
        <begin position="1"/>
        <end position="50"/>
    </location>
</feature>
<dbReference type="Proteomes" id="UP001498398">
    <property type="component" value="Unassembled WGS sequence"/>
</dbReference>
<feature type="compositionally biased region" description="Low complexity" evidence="1">
    <location>
        <begin position="26"/>
        <end position="41"/>
    </location>
</feature>
<dbReference type="EMBL" id="JBANRG010000003">
    <property type="protein sequence ID" value="KAK7469010.1"/>
    <property type="molecule type" value="Genomic_DNA"/>
</dbReference>
<name>A0ABR1K0G2_9AGAR</name>
<protein>
    <submittedName>
        <fullName evidence="2">Uncharacterized protein</fullName>
    </submittedName>
</protein>
<evidence type="ECO:0000256" key="1">
    <source>
        <dbReference type="SAM" id="MobiDB-lite"/>
    </source>
</evidence>
<feature type="compositionally biased region" description="Basic and acidic residues" evidence="1">
    <location>
        <begin position="85"/>
        <end position="137"/>
    </location>
</feature>
<evidence type="ECO:0000313" key="3">
    <source>
        <dbReference type="Proteomes" id="UP001498398"/>
    </source>
</evidence>